<dbReference type="CDD" id="cd00156">
    <property type="entry name" value="REC"/>
    <property type="match status" value="1"/>
</dbReference>
<dbReference type="PROSITE" id="PS50110">
    <property type="entry name" value="RESPONSE_REGULATORY"/>
    <property type="match status" value="1"/>
</dbReference>
<protein>
    <recommendedName>
        <fullName evidence="9">Histidine kinase</fullName>
    </recommendedName>
</protein>
<dbReference type="AlphaFoldDB" id="A0A133VG20"/>
<dbReference type="InterPro" id="IPR000700">
    <property type="entry name" value="PAS-assoc_C"/>
</dbReference>
<dbReference type="Gene3D" id="3.40.50.2300">
    <property type="match status" value="1"/>
</dbReference>
<evidence type="ECO:0000259" key="6">
    <source>
        <dbReference type="PROSITE" id="PS50113"/>
    </source>
</evidence>
<reference evidence="7 8" key="1">
    <citation type="journal article" date="2016" name="Sci. Rep.">
        <title>Metabolic traits of an uncultured archaeal lineage -MSBL1- from brine pools of the Red Sea.</title>
        <authorList>
            <person name="Mwirichia R."/>
            <person name="Alam I."/>
            <person name="Rashid M."/>
            <person name="Vinu M."/>
            <person name="Ba-Alawi W."/>
            <person name="Anthony Kamau A."/>
            <person name="Kamanda Ngugi D."/>
            <person name="Goker M."/>
            <person name="Klenk H.P."/>
            <person name="Bajic V."/>
            <person name="Stingl U."/>
        </authorList>
    </citation>
    <scope>NUCLEOTIDE SEQUENCE [LARGE SCALE GENOMIC DNA]</scope>
    <source>
        <strain evidence="7">SCGC-AAA382A13</strain>
    </source>
</reference>
<dbReference type="SMART" id="SM00448">
    <property type="entry name" value="REC"/>
    <property type="match status" value="1"/>
</dbReference>
<evidence type="ECO:0000256" key="1">
    <source>
        <dbReference type="ARBA" id="ARBA00022553"/>
    </source>
</evidence>
<accession>A0A133VG20</accession>
<dbReference type="Gene3D" id="3.30.450.20">
    <property type="entry name" value="PAS domain"/>
    <property type="match status" value="1"/>
</dbReference>
<dbReference type="CDD" id="cd00075">
    <property type="entry name" value="HATPase"/>
    <property type="match status" value="1"/>
</dbReference>
<sequence length="476" mass="53936">MEVLMVDDEPGLLEQAKSFLEKENERLKIRISTSAKKALKLLEREECDCVVSDYQMPEMNGLDFLETVRGKRNSDIPFIMFTGKSREEVAIKALNFGANRYIRKGGSPKSQYGVLADAIIQEVKRVKSKQKLSENKKKFKQLFEMNPVPTHLFNKEGELVEVNQSACQTLGYEKKELLGKNIFEIPFLTEEAQNKIIGFFQDYVNKNLDEENGSPPIEPEIIEVETKKGKSRIGEVKAKPIKNNGKISGVIGVVRDITDHRKRREKEKFLHSLLRHDVQNKTQIIHGYLQILAEKDLPDKQKKSVEKALNACKESISVIEKVKTLREVNREEEVGEVNIGSVIKNVVSEKEPQASEKGIRIEYEDCGYNVMGGPLLDELFSNLIENSIVHSDCEKIRISSEETEEKCIFTLEDDGCGIPQEGRKKIFERGYRKGDTGGSGLGLYLVKEIAESYEGRVEVENSELGGAKVDVYLRKT</sequence>
<dbReference type="SMART" id="SM00091">
    <property type="entry name" value="PAS"/>
    <property type="match status" value="1"/>
</dbReference>
<dbReference type="PROSITE" id="PS50112">
    <property type="entry name" value="PAS"/>
    <property type="match status" value="1"/>
</dbReference>
<dbReference type="InterPro" id="IPR005467">
    <property type="entry name" value="His_kinase_dom"/>
</dbReference>
<dbReference type="SUPFAM" id="SSF55874">
    <property type="entry name" value="ATPase domain of HSP90 chaperone/DNA topoisomerase II/histidine kinase"/>
    <property type="match status" value="1"/>
</dbReference>
<dbReference type="Pfam" id="PF00072">
    <property type="entry name" value="Response_reg"/>
    <property type="match status" value="1"/>
</dbReference>
<dbReference type="SMART" id="SM00086">
    <property type="entry name" value="PAC"/>
    <property type="match status" value="1"/>
</dbReference>
<dbReference type="SUPFAM" id="SSF52172">
    <property type="entry name" value="CheY-like"/>
    <property type="match status" value="1"/>
</dbReference>
<name>A0A133VG20_9EURY</name>
<gene>
    <name evidence="7" type="ORF">AKJ50_01055</name>
</gene>
<dbReference type="Proteomes" id="UP000070311">
    <property type="component" value="Unassembled WGS sequence"/>
</dbReference>
<dbReference type="InterPro" id="IPR000014">
    <property type="entry name" value="PAS"/>
</dbReference>
<keyword evidence="1 2" id="KW-0597">Phosphoprotein</keyword>
<comment type="caution">
    <text evidence="7">The sequence shown here is derived from an EMBL/GenBank/DDBJ whole genome shotgun (WGS) entry which is preliminary data.</text>
</comment>
<evidence type="ECO:0008006" key="9">
    <source>
        <dbReference type="Google" id="ProtNLM"/>
    </source>
</evidence>
<dbReference type="CDD" id="cd00130">
    <property type="entry name" value="PAS"/>
    <property type="match status" value="1"/>
</dbReference>
<dbReference type="SMART" id="SM00387">
    <property type="entry name" value="HATPase_c"/>
    <property type="match status" value="1"/>
</dbReference>
<feature type="domain" description="Response regulatory" evidence="4">
    <location>
        <begin position="2"/>
        <end position="119"/>
    </location>
</feature>
<dbReference type="Pfam" id="PF13426">
    <property type="entry name" value="PAS_9"/>
    <property type="match status" value="1"/>
</dbReference>
<dbReference type="InterPro" id="IPR003594">
    <property type="entry name" value="HATPase_dom"/>
</dbReference>
<feature type="domain" description="PAS" evidence="5">
    <location>
        <begin position="135"/>
        <end position="207"/>
    </location>
</feature>
<dbReference type="InterPro" id="IPR011006">
    <property type="entry name" value="CheY-like_superfamily"/>
</dbReference>
<dbReference type="InterPro" id="IPR035965">
    <property type="entry name" value="PAS-like_dom_sf"/>
</dbReference>
<feature type="domain" description="Histidine kinase" evidence="3">
    <location>
        <begin position="273"/>
        <end position="476"/>
    </location>
</feature>
<feature type="modified residue" description="4-aspartylphosphate" evidence="2">
    <location>
        <position position="53"/>
    </location>
</feature>
<dbReference type="InterPro" id="IPR001789">
    <property type="entry name" value="Sig_transdc_resp-reg_receiver"/>
</dbReference>
<evidence type="ECO:0000259" key="5">
    <source>
        <dbReference type="PROSITE" id="PS50112"/>
    </source>
</evidence>
<evidence type="ECO:0000259" key="4">
    <source>
        <dbReference type="PROSITE" id="PS50110"/>
    </source>
</evidence>
<evidence type="ECO:0000259" key="3">
    <source>
        <dbReference type="PROSITE" id="PS50109"/>
    </source>
</evidence>
<dbReference type="PANTHER" id="PTHR43547:SF2">
    <property type="entry name" value="HYBRID SIGNAL TRANSDUCTION HISTIDINE KINASE C"/>
    <property type="match status" value="1"/>
</dbReference>
<dbReference type="GO" id="GO:0000155">
    <property type="term" value="F:phosphorelay sensor kinase activity"/>
    <property type="evidence" value="ECO:0007669"/>
    <property type="project" value="TreeGrafter"/>
</dbReference>
<dbReference type="PROSITE" id="PS50109">
    <property type="entry name" value="HIS_KIN"/>
    <property type="match status" value="1"/>
</dbReference>
<dbReference type="PROSITE" id="PS50113">
    <property type="entry name" value="PAC"/>
    <property type="match status" value="1"/>
</dbReference>
<dbReference type="InterPro" id="IPR001610">
    <property type="entry name" value="PAC"/>
</dbReference>
<keyword evidence="8" id="KW-1185">Reference proteome</keyword>
<organism evidence="7 8">
    <name type="scientific">candidate division MSBL1 archaeon SCGC-AAA382A13</name>
    <dbReference type="NCBI Taxonomy" id="1698279"/>
    <lineage>
        <taxon>Archaea</taxon>
        <taxon>Methanobacteriati</taxon>
        <taxon>Methanobacteriota</taxon>
        <taxon>candidate division MSBL1</taxon>
    </lineage>
</organism>
<dbReference type="PANTHER" id="PTHR43547">
    <property type="entry name" value="TWO-COMPONENT HISTIDINE KINASE"/>
    <property type="match status" value="1"/>
</dbReference>
<proteinExistence type="predicted"/>
<dbReference type="InterPro" id="IPR004358">
    <property type="entry name" value="Sig_transdc_His_kin-like_C"/>
</dbReference>
<evidence type="ECO:0000256" key="2">
    <source>
        <dbReference type="PROSITE-ProRule" id="PRU00169"/>
    </source>
</evidence>
<dbReference type="PRINTS" id="PR00344">
    <property type="entry name" value="BCTRLSENSOR"/>
</dbReference>
<dbReference type="Pfam" id="PF02518">
    <property type="entry name" value="HATPase_c"/>
    <property type="match status" value="1"/>
</dbReference>
<evidence type="ECO:0000313" key="8">
    <source>
        <dbReference type="Proteomes" id="UP000070311"/>
    </source>
</evidence>
<dbReference type="SUPFAM" id="SSF55785">
    <property type="entry name" value="PYP-like sensor domain (PAS domain)"/>
    <property type="match status" value="1"/>
</dbReference>
<evidence type="ECO:0000313" key="7">
    <source>
        <dbReference type="EMBL" id="KXB05391.1"/>
    </source>
</evidence>
<dbReference type="NCBIfam" id="TIGR00229">
    <property type="entry name" value="sensory_box"/>
    <property type="match status" value="1"/>
</dbReference>
<feature type="domain" description="PAC" evidence="6">
    <location>
        <begin position="215"/>
        <end position="269"/>
    </location>
</feature>
<dbReference type="Gene3D" id="3.30.565.10">
    <property type="entry name" value="Histidine kinase-like ATPase, C-terminal domain"/>
    <property type="match status" value="1"/>
</dbReference>
<dbReference type="EMBL" id="LHYD01000015">
    <property type="protein sequence ID" value="KXB05391.1"/>
    <property type="molecule type" value="Genomic_DNA"/>
</dbReference>
<dbReference type="InterPro" id="IPR036890">
    <property type="entry name" value="HATPase_C_sf"/>
</dbReference>